<evidence type="ECO:0000256" key="5">
    <source>
        <dbReference type="ARBA" id="ARBA00022729"/>
    </source>
</evidence>
<dbReference type="AlphaFoldDB" id="A0A6G6WDP2"/>
<organism evidence="9 10">
    <name type="scientific">Nocardioides anomalus</name>
    <dbReference type="NCBI Taxonomy" id="2712223"/>
    <lineage>
        <taxon>Bacteria</taxon>
        <taxon>Bacillati</taxon>
        <taxon>Actinomycetota</taxon>
        <taxon>Actinomycetes</taxon>
        <taxon>Propionibacteriales</taxon>
        <taxon>Nocardioidaceae</taxon>
        <taxon>Nocardioides</taxon>
    </lineage>
</organism>
<dbReference type="Gene3D" id="3.20.20.80">
    <property type="entry name" value="Glycosidases"/>
    <property type="match status" value="1"/>
</dbReference>
<keyword evidence="7" id="KW-0326">Glycosidase</keyword>
<dbReference type="RefSeq" id="WP_165232740.1">
    <property type="nucleotide sequence ID" value="NZ_CP049257.1"/>
</dbReference>
<gene>
    <name evidence="9" type="ORF">G5V58_11825</name>
</gene>
<sequence>MAETGRARLVLVGAAVVAVVGAGLVAWSATAESSADEYVTRSGTSLRVGDDAFRFVGFNLYDAAASDSYSCSPATRLDDDGLDEAMDTVRDAGGTVVRFWAYQTYTDGGLDFSGTDRVIAAARSHGLRVLPVLEDGPGDCSTGKSGEPLSSVNDGTWYVDGYREPLGSAAVSYREYVATIARHYRDEPAIVAWSLVNEAETAMRDAGGASVLVDFARDVSAVVHRVDPHHLVTLGTQANGAPGASGSDFREVYALPGLDLTEVHDWGDHGSDEEAMPGATRDGALPNPAECQATDASIACSFALARSLGKPIVVGEAGIAAEDDSERATRATLFEAKVDAAFEAGAAGYLVWQLNTANTDGYGVLVAGDDPLLRVLRTAAEEWASGS</sequence>
<dbReference type="PANTHER" id="PTHR31451">
    <property type="match status" value="1"/>
</dbReference>
<evidence type="ECO:0000259" key="8">
    <source>
        <dbReference type="Pfam" id="PF26410"/>
    </source>
</evidence>
<keyword evidence="4" id="KW-0964">Secreted</keyword>
<evidence type="ECO:0000256" key="4">
    <source>
        <dbReference type="ARBA" id="ARBA00022525"/>
    </source>
</evidence>
<reference evidence="9 10" key="1">
    <citation type="submission" date="2020-02" db="EMBL/GenBank/DDBJ databases">
        <title>Full genome sequence of Nocardioides sp. R-3366.</title>
        <authorList>
            <person name="Im W.-T."/>
        </authorList>
    </citation>
    <scope>NUCLEOTIDE SEQUENCE [LARGE SCALE GENOMIC DNA]</scope>
    <source>
        <strain evidence="9 10">R-3366</strain>
    </source>
</reference>
<feature type="domain" description="Glycoside hydrolase family 5" evidence="8">
    <location>
        <begin position="181"/>
        <end position="328"/>
    </location>
</feature>
<dbReference type="PANTHER" id="PTHR31451:SF39">
    <property type="entry name" value="MANNAN ENDO-1,4-BETA-MANNOSIDASE 1"/>
    <property type="match status" value="1"/>
</dbReference>
<dbReference type="InterPro" id="IPR001547">
    <property type="entry name" value="Glyco_hydro_5"/>
</dbReference>
<dbReference type="EC" id="3.2.1.78" evidence="3"/>
<evidence type="ECO:0000313" key="9">
    <source>
        <dbReference type="EMBL" id="QIG43362.1"/>
    </source>
</evidence>
<keyword evidence="5" id="KW-0732">Signal</keyword>
<name>A0A6G6WDP2_9ACTN</name>
<dbReference type="Proteomes" id="UP000502996">
    <property type="component" value="Chromosome"/>
</dbReference>
<protein>
    <recommendedName>
        <fullName evidence="3">mannan endo-1,4-beta-mannosidase</fullName>
        <ecNumber evidence="3">3.2.1.78</ecNumber>
    </recommendedName>
</protein>
<dbReference type="InterPro" id="IPR045053">
    <property type="entry name" value="MAN-like"/>
</dbReference>
<keyword evidence="10" id="KW-1185">Reference proteome</keyword>
<proteinExistence type="predicted"/>
<evidence type="ECO:0000313" key="10">
    <source>
        <dbReference type="Proteomes" id="UP000502996"/>
    </source>
</evidence>
<accession>A0A6G6WDP2</accession>
<evidence type="ECO:0000256" key="7">
    <source>
        <dbReference type="ARBA" id="ARBA00023295"/>
    </source>
</evidence>
<dbReference type="GO" id="GO:0005576">
    <property type="term" value="C:extracellular region"/>
    <property type="evidence" value="ECO:0007669"/>
    <property type="project" value="UniProtKB-SubCell"/>
</dbReference>
<dbReference type="KEGG" id="nano:G5V58_11825"/>
<keyword evidence="6 9" id="KW-0378">Hydrolase</keyword>
<dbReference type="GO" id="GO:0000272">
    <property type="term" value="P:polysaccharide catabolic process"/>
    <property type="evidence" value="ECO:0007669"/>
    <property type="project" value="InterPro"/>
</dbReference>
<evidence type="ECO:0000256" key="1">
    <source>
        <dbReference type="ARBA" id="ARBA00001678"/>
    </source>
</evidence>
<dbReference type="Pfam" id="PF26410">
    <property type="entry name" value="GH5_mannosidase"/>
    <property type="match status" value="1"/>
</dbReference>
<evidence type="ECO:0000256" key="6">
    <source>
        <dbReference type="ARBA" id="ARBA00022801"/>
    </source>
</evidence>
<comment type="catalytic activity">
    <reaction evidence="1">
        <text>Random hydrolysis of (1-&gt;4)-beta-D-mannosidic linkages in mannans, galactomannans and glucomannans.</text>
        <dbReference type="EC" id="3.2.1.78"/>
    </reaction>
</comment>
<evidence type="ECO:0000256" key="3">
    <source>
        <dbReference type="ARBA" id="ARBA00012706"/>
    </source>
</evidence>
<dbReference type="SUPFAM" id="SSF51445">
    <property type="entry name" value="(Trans)glycosidases"/>
    <property type="match status" value="1"/>
</dbReference>
<comment type="subcellular location">
    <subcellularLocation>
        <location evidence="2">Secreted</location>
    </subcellularLocation>
</comment>
<dbReference type="InterPro" id="IPR017853">
    <property type="entry name" value="GH"/>
</dbReference>
<dbReference type="GO" id="GO:0016985">
    <property type="term" value="F:mannan endo-1,4-beta-mannosidase activity"/>
    <property type="evidence" value="ECO:0007669"/>
    <property type="project" value="TreeGrafter"/>
</dbReference>
<dbReference type="EMBL" id="CP049257">
    <property type="protein sequence ID" value="QIG43362.1"/>
    <property type="molecule type" value="Genomic_DNA"/>
</dbReference>
<evidence type="ECO:0000256" key="2">
    <source>
        <dbReference type="ARBA" id="ARBA00004613"/>
    </source>
</evidence>